<evidence type="ECO:0000313" key="1">
    <source>
        <dbReference type="EMBL" id="MER2493918.1"/>
    </source>
</evidence>
<protein>
    <submittedName>
        <fullName evidence="1">Uncharacterized protein</fullName>
    </submittedName>
</protein>
<proteinExistence type="predicted"/>
<accession>A0ABV1RLT8</accession>
<sequence>MLKRLAIDGVNGEKETFSYEYDLSQQVDPLCKVTGEDEDHNGACYNYIKRPQTKIIHKRFSTSQSTQSDTYTTEKVYALNALTGEFIDYGYPNKITQYSSLQPEQRVIDLEYKHITASNIIGLLEKVTKNDKEIVYNTYNNKGQK</sequence>
<dbReference type="RefSeq" id="WP_350402950.1">
    <property type="nucleotide sequence ID" value="NZ_JBELOE010000278.1"/>
</dbReference>
<reference evidence="1 2" key="1">
    <citation type="submission" date="2024-06" db="EMBL/GenBank/DDBJ databases">
        <authorList>
            <person name="Chen R.Y."/>
        </authorList>
    </citation>
    <scope>NUCLEOTIDE SEQUENCE [LARGE SCALE GENOMIC DNA]</scope>
    <source>
        <strain evidence="1 2">D2</strain>
    </source>
</reference>
<evidence type="ECO:0000313" key="2">
    <source>
        <dbReference type="Proteomes" id="UP001467690"/>
    </source>
</evidence>
<organism evidence="1 2">
    <name type="scientific">Catenovulum sediminis</name>
    <dbReference type="NCBI Taxonomy" id="1740262"/>
    <lineage>
        <taxon>Bacteria</taxon>
        <taxon>Pseudomonadati</taxon>
        <taxon>Pseudomonadota</taxon>
        <taxon>Gammaproteobacteria</taxon>
        <taxon>Alteromonadales</taxon>
        <taxon>Alteromonadaceae</taxon>
        <taxon>Catenovulum</taxon>
    </lineage>
</organism>
<dbReference type="EMBL" id="JBELOE010000278">
    <property type="protein sequence ID" value="MER2493918.1"/>
    <property type="molecule type" value="Genomic_DNA"/>
</dbReference>
<gene>
    <name evidence="1" type="ORF">ABS311_18745</name>
</gene>
<keyword evidence="2" id="KW-1185">Reference proteome</keyword>
<name>A0ABV1RLT8_9ALTE</name>
<comment type="caution">
    <text evidence="1">The sequence shown here is derived from an EMBL/GenBank/DDBJ whole genome shotgun (WGS) entry which is preliminary data.</text>
</comment>
<dbReference type="Proteomes" id="UP001467690">
    <property type="component" value="Unassembled WGS sequence"/>
</dbReference>